<dbReference type="EMBL" id="WMQE01000022">
    <property type="protein sequence ID" value="MTK21759.1"/>
    <property type="molecule type" value="Genomic_DNA"/>
</dbReference>
<comment type="caution">
    <text evidence="1">The sequence shown here is derived from an EMBL/GenBank/DDBJ whole genome shotgun (WGS) entry which is preliminary data.</text>
</comment>
<name>A0A173T135_9FIRM</name>
<dbReference type="RefSeq" id="WP_006783449.1">
    <property type="nucleotide sequence ID" value="NZ_CABJBH010000029.1"/>
</dbReference>
<dbReference type="Proteomes" id="UP000487649">
    <property type="component" value="Unassembled WGS sequence"/>
</dbReference>
<evidence type="ECO:0000313" key="2">
    <source>
        <dbReference type="Proteomes" id="UP000487649"/>
    </source>
</evidence>
<proteinExistence type="predicted"/>
<dbReference type="OrthoDB" id="1655216at2"/>
<dbReference type="AlphaFoldDB" id="A0A173T135"/>
<gene>
    <name evidence="1" type="ORF">GMA92_10045</name>
</gene>
<dbReference type="GeneID" id="60057563"/>
<accession>A0A173T135</accession>
<organism evidence="1 2">
    <name type="scientific">Turicibacter sanguinis</name>
    <dbReference type="NCBI Taxonomy" id="154288"/>
    <lineage>
        <taxon>Bacteria</taxon>
        <taxon>Bacillati</taxon>
        <taxon>Bacillota</taxon>
        <taxon>Erysipelotrichia</taxon>
        <taxon>Erysipelotrichales</taxon>
        <taxon>Turicibacteraceae</taxon>
        <taxon>Turicibacter</taxon>
    </lineage>
</organism>
<evidence type="ECO:0000313" key="1">
    <source>
        <dbReference type="EMBL" id="MTK21759.1"/>
    </source>
</evidence>
<protein>
    <submittedName>
        <fullName evidence="1">Uncharacterized protein</fullName>
    </submittedName>
</protein>
<sequence>MKKYCLSFAMLTLLLSACSQDSTLSKVSTPQTVENFITSNTLTTTDTPTKETTTTTETPEVSTPQEEVALTFATQQDFVDYMYKKIVALEDTIALLDSNLSQLFAVSTSEDTSGYQSIRQNLFDQATNEMDNMATLTLPNTEVKTLHDYVQKAYQYTIKSKQAEYDIFNSESLDARQQLLEANSENERLSAHYIQLSWDEIDRLSTTTIYRK</sequence>
<reference evidence="1 2" key="1">
    <citation type="journal article" date="2019" name="Nat. Med.">
        <title>A library of human gut bacterial isolates paired with longitudinal multiomics data enables mechanistic microbiome research.</title>
        <authorList>
            <person name="Poyet M."/>
            <person name="Groussin M."/>
            <person name="Gibbons S.M."/>
            <person name="Avila-Pacheco J."/>
            <person name="Jiang X."/>
            <person name="Kearney S.M."/>
            <person name="Perrotta A.R."/>
            <person name="Berdy B."/>
            <person name="Zhao S."/>
            <person name="Lieberman T.D."/>
            <person name="Swanson P.K."/>
            <person name="Smith M."/>
            <person name="Roesemann S."/>
            <person name="Alexander J.E."/>
            <person name="Rich S.A."/>
            <person name="Livny J."/>
            <person name="Vlamakis H."/>
            <person name="Clish C."/>
            <person name="Bullock K."/>
            <person name="Deik A."/>
            <person name="Scott J."/>
            <person name="Pierce K.A."/>
            <person name="Xavier R.J."/>
            <person name="Alm E.J."/>
        </authorList>
    </citation>
    <scope>NUCLEOTIDE SEQUENCE [LARGE SCALE GENOMIC DNA]</scope>
    <source>
        <strain evidence="1 2">BIOML-A198</strain>
    </source>
</reference>
<dbReference type="PROSITE" id="PS51257">
    <property type="entry name" value="PROKAR_LIPOPROTEIN"/>
    <property type="match status" value="1"/>
</dbReference>